<dbReference type="Proteomes" id="UP000326979">
    <property type="component" value="Unassembled WGS sequence"/>
</dbReference>
<dbReference type="NCBIfam" id="TIGR01409">
    <property type="entry name" value="TAT_signal_seq"/>
    <property type="match status" value="1"/>
</dbReference>
<dbReference type="InterPro" id="IPR019546">
    <property type="entry name" value="TAT_signal_bac_arc"/>
</dbReference>
<dbReference type="PROSITE" id="PS51257">
    <property type="entry name" value="PROKAR_LIPOPROTEIN"/>
    <property type="match status" value="1"/>
</dbReference>
<feature type="region of interest" description="Disordered" evidence="1">
    <location>
        <begin position="21"/>
        <end position="41"/>
    </location>
</feature>
<sequence length="41" mass="3945">MPSRRRFLVGSAALGATGAVASCAPGKDIGGPDAAPPAPRP</sequence>
<name>A0A5N8W598_9ACTN</name>
<evidence type="ECO:0000256" key="1">
    <source>
        <dbReference type="SAM" id="MobiDB-lite"/>
    </source>
</evidence>
<proteinExistence type="predicted"/>
<gene>
    <name evidence="2" type="ORF">FNH04_16835</name>
</gene>
<keyword evidence="3" id="KW-1185">Reference proteome</keyword>
<dbReference type="EMBL" id="VJZE01000100">
    <property type="protein sequence ID" value="MPY41518.1"/>
    <property type="molecule type" value="Genomic_DNA"/>
</dbReference>
<feature type="non-terminal residue" evidence="2">
    <location>
        <position position="41"/>
    </location>
</feature>
<dbReference type="PROSITE" id="PS51318">
    <property type="entry name" value="TAT"/>
    <property type="match status" value="1"/>
</dbReference>
<protein>
    <submittedName>
        <fullName evidence="2">Twin-arginine translocation signal domain-containing protein</fullName>
    </submittedName>
</protein>
<dbReference type="RefSeq" id="WP_152785044.1">
    <property type="nucleotide sequence ID" value="NZ_VJZE01000100.1"/>
</dbReference>
<feature type="compositionally biased region" description="Low complexity" evidence="1">
    <location>
        <begin position="24"/>
        <end position="33"/>
    </location>
</feature>
<accession>A0A5N8W598</accession>
<dbReference type="InterPro" id="IPR006311">
    <property type="entry name" value="TAT_signal"/>
</dbReference>
<evidence type="ECO:0000313" key="3">
    <source>
        <dbReference type="Proteomes" id="UP000326979"/>
    </source>
</evidence>
<dbReference type="AlphaFoldDB" id="A0A5N8W598"/>
<evidence type="ECO:0000313" key="2">
    <source>
        <dbReference type="EMBL" id="MPY41518.1"/>
    </source>
</evidence>
<reference evidence="2 3" key="1">
    <citation type="submission" date="2019-07" db="EMBL/GenBank/DDBJ databases">
        <title>New species of Amycolatopsis and Streptomyces.</title>
        <authorList>
            <person name="Duangmal K."/>
            <person name="Teo W.F.A."/>
            <person name="Lipun K."/>
        </authorList>
    </citation>
    <scope>NUCLEOTIDE SEQUENCE [LARGE SCALE GENOMIC DNA]</scope>
    <source>
        <strain evidence="2 3">TISTR 2346</strain>
    </source>
</reference>
<organism evidence="2 3">
    <name type="scientific">Streptomyces phyllanthi</name>
    <dbReference type="NCBI Taxonomy" id="1803180"/>
    <lineage>
        <taxon>Bacteria</taxon>
        <taxon>Bacillati</taxon>
        <taxon>Actinomycetota</taxon>
        <taxon>Actinomycetes</taxon>
        <taxon>Kitasatosporales</taxon>
        <taxon>Streptomycetaceae</taxon>
        <taxon>Streptomyces</taxon>
    </lineage>
</organism>
<comment type="caution">
    <text evidence="2">The sequence shown here is derived from an EMBL/GenBank/DDBJ whole genome shotgun (WGS) entry which is preliminary data.</text>
</comment>
<dbReference type="Pfam" id="PF10518">
    <property type="entry name" value="TAT_signal"/>
    <property type="match status" value="1"/>
</dbReference>